<proteinExistence type="predicted"/>
<evidence type="ECO:0008006" key="4">
    <source>
        <dbReference type="Google" id="ProtNLM"/>
    </source>
</evidence>
<evidence type="ECO:0000256" key="1">
    <source>
        <dbReference type="SAM" id="MobiDB-lite"/>
    </source>
</evidence>
<dbReference type="EMBL" id="RBAL01000002">
    <property type="protein sequence ID" value="RKN45739.1"/>
    <property type="molecule type" value="Genomic_DNA"/>
</dbReference>
<reference evidence="2 3" key="1">
    <citation type="journal article" date="2014" name="Int. J. Syst. Evol. Microbiol.">
        <title>Streptomyces hoynatensis sp. nov., isolated from deep marine sediment.</title>
        <authorList>
            <person name="Veyisoglu A."/>
            <person name="Sahin N."/>
        </authorList>
    </citation>
    <scope>NUCLEOTIDE SEQUENCE [LARGE SCALE GENOMIC DNA]</scope>
    <source>
        <strain evidence="2 3">KCTC 29097</strain>
    </source>
</reference>
<feature type="compositionally biased region" description="Basic and acidic residues" evidence="1">
    <location>
        <begin position="80"/>
        <end position="92"/>
    </location>
</feature>
<keyword evidence="3" id="KW-1185">Reference proteome</keyword>
<dbReference type="Proteomes" id="UP000272474">
    <property type="component" value="Unassembled WGS sequence"/>
</dbReference>
<organism evidence="2 3">
    <name type="scientific">Streptomyces hoynatensis</name>
    <dbReference type="NCBI Taxonomy" id="1141874"/>
    <lineage>
        <taxon>Bacteria</taxon>
        <taxon>Bacillati</taxon>
        <taxon>Actinomycetota</taxon>
        <taxon>Actinomycetes</taxon>
        <taxon>Kitasatosporales</taxon>
        <taxon>Streptomycetaceae</taxon>
        <taxon>Streptomyces</taxon>
    </lineage>
</organism>
<sequence length="109" mass="11353">MHKLTFAAGAAVGYVLGARAGRERYEQLREAAQRLMQSPAVRNGMDTAAQTGRQAAAVAAGAVADRAGDRLPGAMTERLRAVRDHGNSHDASHGTSQGNSAHDGDMAAR</sequence>
<evidence type="ECO:0000313" key="3">
    <source>
        <dbReference type="Proteomes" id="UP000272474"/>
    </source>
</evidence>
<gene>
    <name evidence="2" type="ORF">D7294_04565</name>
</gene>
<accession>A0A3A9ZCA0</accession>
<feature type="region of interest" description="Disordered" evidence="1">
    <location>
        <begin position="80"/>
        <end position="109"/>
    </location>
</feature>
<protein>
    <recommendedName>
        <fullName evidence="4">YtxH domain-containing protein</fullName>
    </recommendedName>
</protein>
<comment type="caution">
    <text evidence="2">The sequence shown here is derived from an EMBL/GenBank/DDBJ whole genome shotgun (WGS) entry which is preliminary data.</text>
</comment>
<dbReference type="RefSeq" id="WP_120675744.1">
    <property type="nucleotide sequence ID" value="NZ_RBAL01000002.1"/>
</dbReference>
<dbReference type="OrthoDB" id="5125216at2"/>
<evidence type="ECO:0000313" key="2">
    <source>
        <dbReference type="EMBL" id="RKN45739.1"/>
    </source>
</evidence>
<dbReference type="AlphaFoldDB" id="A0A3A9ZCA0"/>
<name>A0A3A9ZCA0_9ACTN</name>